<evidence type="ECO:0000313" key="10">
    <source>
        <dbReference type="Proteomes" id="UP000239576"/>
    </source>
</evidence>
<dbReference type="GO" id="GO:0016020">
    <property type="term" value="C:membrane"/>
    <property type="evidence" value="ECO:0007669"/>
    <property type="project" value="UniProtKB-SubCell"/>
</dbReference>
<dbReference type="PANTHER" id="PTHR42714">
    <property type="entry name" value="TRNA MODIFICATION GTPASE GTPBP3"/>
    <property type="match status" value="1"/>
</dbReference>
<accession>A0A2T1DUG6</accession>
<evidence type="ECO:0000256" key="1">
    <source>
        <dbReference type="ARBA" id="ARBA00004141"/>
    </source>
</evidence>
<dbReference type="OrthoDB" id="494524at2"/>
<evidence type="ECO:0000256" key="4">
    <source>
        <dbReference type="ARBA" id="ARBA00022989"/>
    </source>
</evidence>
<dbReference type="GO" id="GO:0002098">
    <property type="term" value="P:tRNA wobble uridine modification"/>
    <property type="evidence" value="ECO:0007669"/>
    <property type="project" value="TreeGrafter"/>
</dbReference>
<keyword evidence="4" id="KW-1133">Transmembrane helix</keyword>
<evidence type="ECO:0000256" key="6">
    <source>
        <dbReference type="ARBA" id="ARBA00023136"/>
    </source>
</evidence>
<dbReference type="GO" id="GO:0030488">
    <property type="term" value="P:tRNA methylation"/>
    <property type="evidence" value="ECO:0007669"/>
    <property type="project" value="TreeGrafter"/>
</dbReference>
<evidence type="ECO:0000256" key="5">
    <source>
        <dbReference type="ARBA" id="ARBA00023134"/>
    </source>
</evidence>
<dbReference type="NCBIfam" id="TIGR00231">
    <property type="entry name" value="small_GTP"/>
    <property type="match status" value="1"/>
</dbReference>
<evidence type="ECO:0000259" key="8">
    <source>
        <dbReference type="Pfam" id="PF01926"/>
    </source>
</evidence>
<dbReference type="GO" id="GO:0005525">
    <property type="term" value="F:GTP binding"/>
    <property type="evidence" value="ECO:0007669"/>
    <property type="project" value="UniProtKB-KW"/>
</dbReference>
<reference evidence="10" key="1">
    <citation type="submission" date="2018-02" db="EMBL/GenBank/DDBJ databases">
        <authorList>
            <person name="Moore K."/>
            <person name="Momper L."/>
        </authorList>
    </citation>
    <scope>NUCLEOTIDE SEQUENCE [LARGE SCALE GENOMIC DNA]</scope>
    <source>
        <strain evidence="10">ULC18</strain>
    </source>
</reference>
<name>A0A2T1DUG6_9CYAN</name>
<dbReference type="Pfam" id="PF05128">
    <property type="entry name" value="DUF697"/>
    <property type="match status" value="1"/>
</dbReference>
<evidence type="ECO:0000256" key="3">
    <source>
        <dbReference type="ARBA" id="ARBA00022741"/>
    </source>
</evidence>
<dbReference type="InterPro" id="IPR005225">
    <property type="entry name" value="Small_GTP-bd"/>
</dbReference>
<dbReference type="Gene3D" id="3.40.50.300">
    <property type="entry name" value="P-loop containing nucleotide triphosphate hydrolases"/>
    <property type="match status" value="1"/>
</dbReference>
<dbReference type="AlphaFoldDB" id="A0A2T1DUG6"/>
<dbReference type="Pfam" id="PF01926">
    <property type="entry name" value="MMR_HSR1"/>
    <property type="match status" value="1"/>
</dbReference>
<dbReference type="SUPFAM" id="SSF52540">
    <property type="entry name" value="P-loop containing nucleoside triphosphate hydrolases"/>
    <property type="match status" value="1"/>
</dbReference>
<feature type="domain" description="G" evidence="8">
    <location>
        <begin position="91"/>
        <end position="218"/>
    </location>
</feature>
<comment type="caution">
    <text evidence="9">The sequence shown here is derived from an EMBL/GenBank/DDBJ whole genome shotgun (WGS) entry which is preliminary data.</text>
</comment>
<evidence type="ECO:0000313" key="9">
    <source>
        <dbReference type="EMBL" id="PSB24137.1"/>
    </source>
</evidence>
<dbReference type="InterPro" id="IPR027417">
    <property type="entry name" value="P-loop_NTPase"/>
</dbReference>
<keyword evidence="5" id="KW-0342">GTP-binding</keyword>
<dbReference type="EMBL" id="PVWK01000153">
    <property type="protein sequence ID" value="PSB24137.1"/>
    <property type="molecule type" value="Genomic_DNA"/>
</dbReference>
<proteinExistence type="predicted"/>
<organism evidence="9 10">
    <name type="scientific">Stenomitos frigidus ULC18</name>
    <dbReference type="NCBI Taxonomy" id="2107698"/>
    <lineage>
        <taxon>Bacteria</taxon>
        <taxon>Bacillati</taxon>
        <taxon>Cyanobacteriota</taxon>
        <taxon>Cyanophyceae</taxon>
        <taxon>Leptolyngbyales</taxon>
        <taxon>Leptolyngbyaceae</taxon>
        <taxon>Stenomitos</taxon>
    </lineage>
</organism>
<dbReference type="InterPro" id="IPR021147">
    <property type="entry name" value="DUF697"/>
</dbReference>
<dbReference type="Proteomes" id="UP000239576">
    <property type="component" value="Unassembled WGS sequence"/>
</dbReference>
<feature type="region of interest" description="Disordered" evidence="7">
    <location>
        <begin position="13"/>
        <end position="32"/>
    </location>
</feature>
<keyword evidence="2" id="KW-0812">Transmembrane</keyword>
<dbReference type="GO" id="GO:0005737">
    <property type="term" value="C:cytoplasm"/>
    <property type="evidence" value="ECO:0007669"/>
    <property type="project" value="TreeGrafter"/>
</dbReference>
<gene>
    <name evidence="9" type="ORF">C7B82_28360</name>
</gene>
<keyword evidence="3" id="KW-0547">Nucleotide-binding</keyword>
<sequence>MELASVVLCRALTQPPFPPTEPTPRSTSGVDPQELSLNRARSSLRQALNRYNAFFRSEKNRPPSGVDRETLRSDVEQLTVTLNKLDSQVVRIAVFGLVSRGKSAVLNALLGQKILPTGPLNGVTQAPRSVYWSLTGNAESATTTAALTVPTNSLTVEFIDTPGLDEIDGQARAQMAQEITRQADLILFVVAGDITRTEYQALCDLRRAHKPLLLVFNKIDLYPDQTRQAIYQNLQQLAAKSVDGMQLQRLMSANEIILVAADPAPMQVRVEVNGRATYEWEASPVQIDSLKQKILAILRQEGRTLLALNALFQARDAEAALASKILDVRNTEAEALIWKFARYKAIAVGINPIAVIDLVGGAVSDLAMIRALSELYGLPVTRHEARKLWKTILLSSGSLMLSEFGSGLLLGMGKSAAAATGGLDASTSFSAYASTAIVQGGIAGYGAYAVGRAVQVYLEQGCSWGTQGPNTVIQDILNQLEPNTIVYRLRQELSQQLGLPDL</sequence>
<dbReference type="PANTHER" id="PTHR42714:SF6">
    <property type="entry name" value="TRANSLATION INITIATION FACTOR IF-2"/>
    <property type="match status" value="1"/>
</dbReference>
<dbReference type="InterPro" id="IPR006073">
    <property type="entry name" value="GTP-bd"/>
</dbReference>
<reference evidence="9 10" key="2">
    <citation type="submission" date="2018-03" db="EMBL/GenBank/DDBJ databases">
        <title>The ancient ancestry and fast evolution of plastids.</title>
        <authorList>
            <person name="Moore K.R."/>
            <person name="Magnabosco C."/>
            <person name="Momper L."/>
            <person name="Gold D.A."/>
            <person name="Bosak T."/>
            <person name="Fournier G.P."/>
        </authorList>
    </citation>
    <scope>NUCLEOTIDE SEQUENCE [LARGE SCALE GENOMIC DNA]</scope>
    <source>
        <strain evidence="9 10">ULC18</strain>
    </source>
</reference>
<dbReference type="CDD" id="cd00880">
    <property type="entry name" value="Era_like"/>
    <property type="match status" value="1"/>
</dbReference>
<evidence type="ECO:0000256" key="2">
    <source>
        <dbReference type="ARBA" id="ARBA00022692"/>
    </source>
</evidence>
<keyword evidence="6" id="KW-0472">Membrane</keyword>
<evidence type="ECO:0000256" key="7">
    <source>
        <dbReference type="SAM" id="MobiDB-lite"/>
    </source>
</evidence>
<keyword evidence="10" id="KW-1185">Reference proteome</keyword>
<protein>
    <submittedName>
        <fullName evidence="9">GTPase</fullName>
    </submittedName>
</protein>
<comment type="subcellular location">
    <subcellularLocation>
        <location evidence="1">Membrane</location>
        <topology evidence="1">Multi-pass membrane protein</topology>
    </subcellularLocation>
</comment>